<evidence type="ECO:0000313" key="1">
    <source>
        <dbReference type="EMBL" id="MEM0517602.1"/>
    </source>
</evidence>
<dbReference type="Proteomes" id="UP001388259">
    <property type="component" value="Unassembled WGS sequence"/>
</dbReference>
<reference evidence="1 4" key="1">
    <citation type="submission" date="2024-01" db="EMBL/GenBank/DDBJ databases">
        <title>Aequorivita flavus sp. nov., isolated from deep-sea sediment.</title>
        <authorList>
            <person name="Chen X."/>
        </authorList>
    </citation>
    <scope>NUCLEOTIDE SEQUENCE</scope>
    <source>
        <strain evidence="1">MCCC 1A16923</strain>
        <strain evidence="2 4">MCCC 1A16935</strain>
    </source>
</reference>
<organism evidence="1 3">
    <name type="scientific">Aequorivita flava</name>
    <dbReference type="NCBI Taxonomy" id="3114371"/>
    <lineage>
        <taxon>Bacteria</taxon>
        <taxon>Pseudomonadati</taxon>
        <taxon>Bacteroidota</taxon>
        <taxon>Flavobacteriia</taxon>
        <taxon>Flavobacteriales</taxon>
        <taxon>Flavobacteriaceae</taxon>
        <taxon>Aequorivita</taxon>
    </lineage>
</organism>
<dbReference type="AlphaFoldDB" id="A0AB35YVW7"/>
<evidence type="ECO:0008006" key="5">
    <source>
        <dbReference type="Google" id="ProtNLM"/>
    </source>
</evidence>
<evidence type="ECO:0000313" key="4">
    <source>
        <dbReference type="Proteomes" id="UP001390963"/>
    </source>
</evidence>
<evidence type="ECO:0000313" key="2">
    <source>
        <dbReference type="EMBL" id="MEM0572592.1"/>
    </source>
</evidence>
<gene>
    <name evidence="2" type="ORF">VZD24_03615</name>
    <name evidence="1" type="ORF">VZD85_04495</name>
</gene>
<accession>A0AB35YVW7</accession>
<keyword evidence="4" id="KW-1185">Reference proteome</keyword>
<dbReference type="EMBL" id="JBANCF010000002">
    <property type="protein sequence ID" value="MEM0572592.1"/>
    <property type="molecule type" value="Genomic_DNA"/>
</dbReference>
<sequence>MGKKKNKADKKKGFKTECCEKYLKKGEHKRCKRCPCFDLTVEQRMQRVQYLEILKNLPK</sequence>
<comment type="caution">
    <text evidence="1">The sequence shown here is derived from an EMBL/GenBank/DDBJ whole genome shotgun (WGS) entry which is preliminary data.</text>
</comment>
<dbReference type="EMBL" id="JAZBJM010000002">
    <property type="protein sequence ID" value="MEM0517602.1"/>
    <property type="molecule type" value="Genomic_DNA"/>
</dbReference>
<protein>
    <recommendedName>
        <fullName evidence="5">30S ribosomal protein S18</fullName>
    </recommendedName>
</protein>
<dbReference type="Proteomes" id="UP001390963">
    <property type="component" value="Unassembled WGS sequence"/>
</dbReference>
<proteinExistence type="predicted"/>
<dbReference type="RefSeq" id="WP_279449746.1">
    <property type="nucleotide sequence ID" value="NZ_JAZBJM010000002.1"/>
</dbReference>
<name>A0AB35YVW7_9FLAO</name>
<evidence type="ECO:0000313" key="3">
    <source>
        <dbReference type="Proteomes" id="UP001388259"/>
    </source>
</evidence>